<keyword evidence="3" id="KW-0378">Hydrolase</keyword>
<evidence type="ECO:0000256" key="2">
    <source>
        <dbReference type="ARBA" id="ARBA00022763"/>
    </source>
</evidence>
<proteinExistence type="inferred from homology"/>
<dbReference type="NCBIfam" id="NF003592">
    <property type="entry name" value="PRK05254.1-5"/>
    <property type="match status" value="1"/>
</dbReference>
<dbReference type="SMART" id="SM00987">
    <property type="entry name" value="UreE_C"/>
    <property type="match status" value="1"/>
</dbReference>
<evidence type="ECO:0000256" key="4">
    <source>
        <dbReference type="ARBA" id="ARBA00023204"/>
    </source>
</evidence>
<reference evidence="6" key="1">
    <citation type="journal article" date="2020" name="Nature">
        <title>Giant virus diversity and host interactions through global metagenomics.</title>
        <authorList>
            <person name="Schulz F."/>
            <person name="Roux S."/>
            <person name="Paez-Espino D."/>
            <person name="Jungbluth S."/>
            <person name="Walsh D.A."/>
            <person name="Denef V.J."/>
            <person name="McMahon K.D."/>
            <person name="Konstantinidis K.T."/>
            <person name="Eloe-Fadrosh E.A."/>
            <person name="Kyrpides N.C."/>
            <person name="Woyke T."/>
        </authorList>
    </citation>
    <scope>NUCLEOTIDE SEQUENCE</scope>
    <source>
        <strain evidence="6">GVMAG-M-3300009422-16</strain>
    </source>
</reference>
<keyword evidence="4" id="KW-0234">DNA repair</keyword>
<dbReference type="Pfam" id="PF03167">
    <property type="entry name" value="UDG"/>
    <property type="match status" value="1"/>
</dbReference>
<dbReference type="InterPro" id="IPR036895">
    <property type="entry name" value="Uracil-DNA_glycosylase-like_sf"/>
</dbReference>
<dbReference type="EMBL" id="MN739058">
    <property type="protein sequence ID" value="QHS86603.1"/>
    <property type="molecule type" value="Genomic_DNA"/>
</dbReference>
<dbReference type="GO" id="GO:0004844">
    <property type="term" value="F:uracil DNA N-glycosylase activity"/>
    <property type="evidence" value="ECO:0007669"/>
    <property type="project" value="InterPro"/>
</dbReference>
<evidence type="ECO:0000259" key="5">
    <source>
        <dbReference type="SMART" id="SM00986"/>
    </source>
</evidence>
<dbReference type="NCBIfam" id="NF003589">
    <property type="entry name" value="PRK05254.1-2"/>
    <property type="match status" value="1"/>
</dbReference>
<dbReference type="SMART" id="SM00986">
    <property type="entry name" value="UDG"/>
    <property type="match status" value="1"/>
</dbReference>
<evidence type="ECO:0000256" key="1">
    <source>
        <dbReference type="ARBA" id="ARBA00008184"/>
    </source>
</evidence>
<dbReference type="InterPro" id="IPR005122">
    <property type="entry name" value="Uracil-DNA_glycosylase-like"/>
</dbReference>
<dbReference type="CDD" id="cd10027">
    <property type="entry name" value="UDG-F1-like"/>
    <property type="match status" value="1"/>
</dbReference>
<dbReference type="GO" id="GO:0097510">
    <property type="term" value="P:base-excision repair, AP site formation via deaminated base removal"/>
    <property type="evidence" value="ECO:0007669"/>
    <property type="project" value="TreeGrafter"/>
</dbReference>
<dbReference type="AlphaFoldDB" id="A0A6C0B557"/>
<keyword evidence="2" id="KW-0227">DNA damage</keyword>
<dbReference type="Gene3D" id="3.40.470.10">
    <property type="entry name" value="Uracil-DNA glycosylase-like domain"/>
    <property type="match status" value="1"/>
</dbReference>
<dbReference type="PANTHER" id="PTHR11264">
    <property type="entry name" value="URACIL-DNA GLYCOSYLASE"/>
    <property type="match status" value="1"/>
</dbReference>
<dbReference type="PANTHER" id="PTHR11264:SF0">
    <property type="entry name" value="URACIL-DNA GLYCOSYLASE"/>
    <property type="match status" value="1"/>
</dbReference>
<sequence length="222" mass="25539">MSFKIPQNNWNDFFKSNQKELKKIQSQLKEREIKHTGVKFFPTSDKIFRAFELCDLDKTKVVIIGQDCYHSPNQSNGLCFSVDKGVKHPPSLRNIIKEMKNDLTGVRETGDFSDLASQGVLLLNSSLTVMERCAGSHMNIWVNFTDSVIEYLSKKNTDLVFILWGNYAKSKKEYIFGKHFILEGTHPSPLGANRGGFFGGKYFTKTNYYLKMVDKEPIKWLF</sequence>
<dbReference type="SUPFAM" id="SSF52141">
    <property type="entry name" value="Uracil-DNA glycosylase-like"/>
    <property type="match status" value="1"/>
</dbReference>
<evidence type="ECO:0000313" key="6">
    <source>
        <dbReference type="EMBL" id="QHS86603.1"/>
    </source>
</evidence>
<feature type="domain" description="Uracil-DNA glycosylase-like" evidence="5">
    <location>
        <begin position="52"/>
        <end position="210"/>
    </location>
</feature>
<comment type="similarity">
    <text evidence="1">Belongs to the uracil-DNA glycosylase (UDG) superfamily. UNG family.</text>
</comment>
<dbReference type="InterPro" id="IPR002043">
    <property type="entry name" value="UDG_fam1"/>
</dbReference>
<evidence type="ECO:0000256" key="3">
    <source>
        <dbReference type="ARBA" id="ARBA00022801"/>
    </source>
</evidence>
<organism evidence="6">
    <name type="scientific">viral metagenome</name>
    <dbReference type="NCBI Taxonomy" id="1070528"/>
    <lineage>
        <taxon>unclassified sequences</taxon>
        <taxon>metagenomes</taxon>
        <taxon>organismal metagenomes</taxon>
    </lineage>
</organism>
<accession>A0A6C0B557</accession>
<dbReference type="NCBIfam" id="NF003588">
    <property type="entry name" value="PRK05254.1-1"/>
    <property type="match status" value="1"/>
</dbReference>
<dbReference type="HAMAP" id="MF_00148">
    <property type="entry name" value="UDG"/>
    <property type="match status" value="1"/>
</dbReference>
<name>A0A6C0B557_9ZZZZ</name>
<protein>
    <recommendedName>
        <fullName evidence="5">Uracil-DNA glycosylase-like domain-containing protein</fullName>
    </recommendedName>
</protein>
<dbReference type="NCBIfam" id="TIGR00628">
    <property type="entry name" value="ung"/>
    <property type="match status" value="1"/>
</dbReference>